<keyword evidence="1" id="KW-0051">Antiviral defense</keyword>
<dbReference type="InterPro" id="IPR005537">
    <property type="entry name" value="RAMP_III_fam"/>
</dbReference>
<protein>
    <recommendedName>
        <fullName evidence="2">CRISPR type III-associated protein domain-containing protein</fullName>
    </recommendedName>
</protein>
<evidence type="ECO:0000313" key="3">
    <source>
        <dbReference type="EMBL" id="CAI4030041.1"/>
    </source>
</evidence>
<dbReference type="Proteomes" id="UP001179121">
    <property type="component" value="Chromosome"/>
</dbReference>
<name>A0AA86MW00_9BACT</name>
<proteinExistence type="predicted"/>
<accession>A0AA86MW00</accession>
<gene>
    <name evidence="3" type="ORF">DNFV4_00465</name>
</gene>
<dbReference type="AlphaFoldDB" id="A0AA86MW00"/>
<evidence type="ECO:0000313" key="4">
    <source>
        <dbReference type="Proteomes" id="UP001179121"/>
    </source>
</evidence>
<evidence type="ECO:0000256" key="1">
    <source>
        <dbReference type="ARBA" id="ARBA00023118"/>
    </source>
</evidence>
<reference evidence="3" key="1">
    <citation type="submission" date="2022-10" db="EMBL/GenBank/DDBJ databases">
        <authorList>
            <person name="Koch H."/>
        </authorList>
    </citation>
    <scope>NUCLEOTIDE SEQUENCE</scope>
    <source>
        <strain evidence="3">DNF</strain>
    </source>
</reference>
<dbReference type="KEGG" id="nti:DNFV4_00465"/>
<organism evidence="3 4">
    <name type="scientific">Nitrospira tepida</name>
    <dbReference type="NCBI Taxonomy" id="2973512"/>
    <lineage>
        <taxon>Bacteria</taxon>
        <taxon>Pseudomonadati</taxon>
        <taxon>Nitrospirota</taxon>
        <taxon>Nitrospiria</taxon>
        <taxon>Nitrospirales</taxon>
        <taxon>Nitrospiraceae</taxon>
        <taxon>Nitrospira</taxon>
    </lineage>
</organism>
<dbReference type="EMBL" id="OX365700">
    <property type="protein sequence ID" value="CAI4030041.1"/>
    <property type="molecule type" value="Genomic_DNA"/>
</dbReference>
<dbReference type="Pfam" id="PF03787">
    <property type="entry name" value="RAMPs"/>
    <property type="match status" value="1"/>
</dbReference>
<feature type="domain" description="CRISPR type III-associated protein" evidence="2">
    <location>
        <begin position="11"/>
        <end position="186"/>
    </location>
</feature>
<sequence length="380" mass="43406">MAQMTTRDYTVQFLTPAFLGDAEQNGRWRTPPLKALLRQWWRVVYAADHGFRINVDAMRREEGLLFGNAWLENEFSKSQVRLRIDRWESGTLKSWNGLEQPNVTHPEVQRTNYKVGPHAYLGYGPLDGRGGTKLNERVKAVVDVGESAILRLAMPNEDASRLHRALWLMDRYGTVGGRSRNGWGSFTLTPTNGTPTLEGQLPLRDWKACLACDWPHAIGLDTTGPLIWQTEPRDDWKAVMRELAIIKIGLRTQFVFPNHRPPHNNPLQRHWISYPITTHTVAEWKRKNLRLPNCLRFKARPAPNASKQVVGVIVHVPCTPPSEFQPNKAALQSTWQTVHKLLDELVKPTSARSYAMIADADRRSKLKPELDKVTLQRIPE</sequence>
<dbReference type="GO" id="GO:0051607">
    <property type="term" value="P:defense response to virus"/>
    <property type="evidence" value="ECO:0007669"/>
    <property type="project" value="UniProtKB-KW"/>
</dbReference>
<keyword evidence="4" id="KW-1185">Reference proteome</keyword>
<evidence type="ECO:0000259" key="2">
    <source>
        <dbReference type="Pfam" id="PF03787"/>
    </source>
</evidence>